<evidence type="ECO:0000313" key="7">
    <source>
        <dbReference type="EMBL" id="KAE9450836.1"/>
    </source>
</evidence>
<reference evidence="7 8" key="1">
    <citation type="journal article" date="2019" name="Genome Biol. Evol.">
        <title>The Rhododendron genome and chromosomal organization provide insight into shared whole-genome duplications across the heath family (Ericaceae).</title>
        <authorList>
            <person name="Soza V.L."/>
            <person name="Lindsley D."/>
            <person name="Waalkes A."/>
            <person name="Ramage E."/>
            <person name="Patwardhan R.P."/>
            <person name="Burton J.N."/>
            <person name="Adey A."/>
            <person name="Kumar A."/>
            <person name="Qiu R."/>
            <person name="Shendure J."/>
            <person name="Hall B."/>
        </authorList>
    </citation>
    <scope>NUCLEOTIDE SEQUENCE [LARGE SCALE GENOMIC DNA]</scope>
    <source>
        <strain evidence="7">RSF 1966-606</strain>
    </source>
</reference>
<evidence type="ECO:0000259" key="6">
    <source>
        <dbReference type="PROSITE" id="PS51698"/>
    </source>
</evidence>
<protein>
    <recommendedName>
        <fullName evidence="5 6">U-box domain-containing protein</fullName>
        <ecNumber evidence="5">2.3.2.27</ecNumber>
    </recommendedName>
    <alternativeName>
        <fullName evidence="5">RING-type E3 ubiquitin transferase PUB</fullName>
    </alternativeName>
</protein>
<dbReference type="CDD" id="cd16664">
    <property type="entry name" value="RING-Ubox_PUB"/>
    <property type="match status" value="1"/>
</dbReference>
<dbReference type="InterPro" id="IPR045185">
    <property type="entry name" value="PUB22/23/24-like"/>
</dbReference>
<evidence type="ECO:0000256" key="3">
    <source>
        <dbReference type="ARBA" id="ARBA00022679"/>
    </source>
</evidence>
<dbReference type="EC" id="2.3.2.27" evidence="5"/>
<comment type="function">
    <text evidence="5">Functions as an E3 ubiquitin ligase.</text>
</comment>
<dbReference type="Gene3D" id="3.30.40.10">
    <property type="entry name" value="Zinc/RING finger domain, C3HC4 (zinc finger)"/>
    <property type="match status" value="1"/>
</dbReference>
<dbReference type="Pfam" id="PF25598">
    <property type="entry name" value="ARM_PUB"/>
    <property type="match status" value="1"/>
</dbReference>
<proteinExistence type="predicted"/>
<dbReference type="PANTHER" id="PTHR22849:SF61">
    <property type="entry name" value="U-BOX DOMAIN-CONTAINING PROTEIN 21"/>
    <property type="match status" value="1"/>
</dbReference>
<organism evidence="7 8">
    <name type="scientific">Rhododendron williamsianum</name>
    <dbReference type="NCBI Taxonomy" id="262921"/>
    <lineage>
        <taxon>Eukaryota</taxon>
        <taxon>Viridiplantae</taxon>
        <taxon>Streptophyta</taxon>
        <taxon>Embryophyta</taxon>
        <taxon>Tracheophyta</taxon>
        <taxon>Spermatophyta</taxon>
        <taxon>Magnoliopsida</taxon>
        <taxon>eudicotyledons</taxon>
        <taxon>Gunneridae</taxon>
        <taxon>Pentapetalae</taxon>
        <taxon>asterids</taxon>
        <taxon>Ericales</taxon>
        <taxon>Ericaceae</taxon>
        <taxon>Ericoideae</taxon>
        <taxon>Rhodoreae</taxon>
        <taxon>Rhododendron</taxon>
    </lineage>
</organism>
<dbReference type="SUPFAM" id="SSF57850">
    <property type="entry name" value="RING/U-box"/>
    <property type="match status" value="1"/>
</dbReference>
<dbReference type="SMART" id="SM00504">
    <property type="entry name" value="Ubox"/>
    <property type="match status" value="1"/>
</dbReference>
<dbReference type="InterPro" id="IPR003613">
    <property type="entry name" value="Ubox_domain"/>
</dbReference>
<dbReference type="GO" id="GO:0061630">
    <property type="term" value="F:ubiquitin protein ligase activity"/>
    <property type="evidence" value="ECO:0007669"/>
    <property type="project" value="UniProtKB-UniRule"/>
</dbReference>
<evidence type="ECO:0000256" key="1">
    <source>
        <dbReference type="ARBA" id="ARBA00000900"/>
    </source>
</evidence>
<dbReference type="InterPro" id="IPR013083">
    <property type="entry name" value="Znf_RING/FYVE/PHD"/>
</dbReference>
<dbReference type="Gene3D" id="1.25.10.10">
    <property type="entry name" value="Leucine-rich Repeat Variant"/>
    <property type="match status" value="1"/>
</dbReference>
<dbReference type="InterPro" id="IPR045210">
    <property type="entry name" value="RING-Ubox_PUB"/>
</dbReference>
<dbReference type="Pfam" id="PF04564">
    <property type="entry name" value="U-box"/>
    <property type="match status" value="1"/>
</dbReference>
<dbReference type="PROSITE" id="PS51698">
    <property type="entry name" value="U_BOX"/>
    <property type="match status" value="1"/>
</dbReference>
<keyword evidence="4 5" id="KW-0833">Ubl conjugation pathway</keyword>
<dbReference type="InterPro" id="IPR011989">
    <property type="entry name" value="ARM-like"/>
</dbReference>
<keyword evidence="8" id="KW-1185">Reference proteome</keyword>
<dbReference type="OrthoDB" id="10064100at2759"/>
<dbReference type="InterPro" id="IPR016024">
    <property type="entry name" value="ARM-type_fold"/>
</dbReference>
<name>A0A6A4KT35_9ERIC</name>
<comment type="pathway">
    <text evidence="2 5">Protein modification; protein ubiquitination.</text>
</comment>
<sequence length="484" mass="53213">MILSWRRRRAARGAGKTRDTANRNGVAELAIPINFRCPISLDLMKDPVTLSTGITYDRENIERWIESGNNTCPITNRLITNQEPIPNHAIRKVIQGWCVENKSYGVDRIPTPRIPVSSVEVAGILGGVEAAVRRGDGGGCLELVGKVKDLAAESERNRRRVVASGAGRALSETFEAFSDRSTGSSAPMHCQQHDEFVFFEEQRNLGTEELRPSEGCSGKNSPLLLGEILSTLTLMLPLDEEAKSRLGSFSSLNSMVWFLKNGDLSGRRTAILVMKDVVSFDQQKLDALIKVEGAMEALVKLVREPICVQTTKASLSVVYNMVASMPSPNNDFARKFVDMGLVSLLLETLVDSERGVSERALAVLDELCGCDEGREKACDNALTVPVLVKKILRVSDLATEFSVSVLWKLSKSTEKKGEEGGEGSDVVVEALQVGAFQKLLLLLQVGCGEETKEKASELLKLLNLFRDKLECIDSMDFKHLKRPF</sequence>
<dbReference type="EMBL" id="QEFC01002746">
    <property type="protein sequence ID" value="KAE9450836.1"/>
    <property type="molecule type" value="Genomic_DNA"/>
</dbReference>
<dbReference type="Proteomes" id="UP000428333">
    <property type="component" value="Linkage Group LG10"/>
</dbReference>
<dbReference type="GO" id="GO:0016567">
    <property type="term" value="P:protein ubiquitination"/>
    <property type="evidence" value="ECO:0007669"/>
    <property type="project" value="UniProtKB-UniRule"/>
</dbReference>
<dbReference type="InterPro" id="IPR058678">
    <property type="entry name" value="ARM_PUB"/>
</dbReference>
<evidence type="ECO:0000256" key="4">
    <source>
        <dbReference type="ARBA" id="ARBA00022786"/>
    </source>
</evidence>
<keyword evidence="3 5" id="KW-0808">Transferase</keyword>
<gene>
    <name evidence="7" type="ORF">C3L33_17241</name>
</gene>
<feature type="domain" description="U-box" evidence="6">
    <location>
        <begin position="30"/>
        <end position="104"/>
    </location>
</feature>
<evidence type="ECO:0000256" key="2">
    <source>
        <dbReference type="ARBA" id="ARBA00004906"/>
    </source>
</evidence>
<feature type="non-terminal residue" evidence="7">
    <location>
        <position position="1"/>
    </location>
</feature>
<dbReference type="SUPFAM" id="SSF48371">
    <property type="entry name" value="ARM repeat"/>
    <property type="match status" value="1"/>
</dbReference>
<dbReference type="AlphaFoldDB" id="A0A6A4KT35"/>
<dbReference type="UniPathway" id="UPA00143"/>
<dbReference type="PANTHER" id="PTHR22849">
    <property type="entry name" value="WDSAM1 PROTEIN"/>
    <property type="match status" value="1"/>
</dbReference>
<accession>A0A6A4KT35</accession>
<comment type="caution">
    <text evidence="7">The sequence shown here is derived from an EMBL/GenBank/DDBJ whole genome shotgun (WGS) entry which is preliminary data.</text>
</comment>
<evidence type="ECO:0000256" key="5">
    <source>
        <dbReference type="RuleBase" id="RU369093"/>
    </source>
</evidence>
<comment type="catalytic activity">
    <reaction evidence="1 5">
        <text>S-ubiquitinyl-[E2 ubiquitin-conjugating enzyme]-L-cysteine + [acceptor protein]-L-lysine = [E2 ubiquitin-conjugating enzyme]-L-cysteine + N(6)-ubiquitinyl-[acceptor protein]-L-lysine.</text>
        <dbReference type="EC" id="2.3.2.27"/>
    </reaction>
</comment>
<evidence type="ECO:0000313" key="8">
    <source>
        <dbReference type="Proteomes" id="UP000428333"/>
    </source>
</evidence>
<dbReference type="FunFam" id="3.30.40.10:FF:000442">
    <property type="entry name" value="RING-type E3 ubiquitin transferase"/>
    <property type="match status" value="1"/>
</dbReference>